<gene>
    <name evidence="3" type="ORF">Nepgr_029461</name>
</gene>
<dbReference type="InterPro" id="IPR039316">
    <property type="entry name" value="CLE25/26"/>
</dbReference>
<dbReference type="AlphaFoldDB" id="A0AAD3TCI0"/>
<keyword evidence="4" id="KW-1185">Reference proteome</keyword>
<dbReference type="PANTHER" id="PTHR34277:SF2">
    <property type="entry name" value="CLAVATA3_ESR (CLE)-RELATED PROTEIN 26"/>
    <property type="match status" value="1"/>
</dbReference>
<evidence type="ECO:0000256" key="2">
    <source>
        <dbReference type="SAM" id="SignalP"/>
    </source>
</evidence>
<feature type="compositionally biased region" description="Polar residues" evidence="1">
    <location>
        <begin position="83"/>
        <end position="93"/>
    </location>
</feature>
<sequence length="93" mass="9944">MTSCSSNRLMTAVILEAFLLLWLLAGASIASREIRTAAAATSSARMEVVTAGKLVAVQPTMDINSMNKRRVPNGPDPIHNRRAGNSRQPPGRA</sequence>
<comment type="caution">
    <text evidence="3">The sequence shown here is derived from an EMBL/GenBank/DDBJ whole genome shotgun (WGS) entry which is preliminary data.</text>
</comment>
<feature type="signal peptide" evidence="2">
    <location>
        <begin position="1"/>
        <end position="30"/>
    </location>
</feature>
<organism evidence="3 4">
    <name type="scientific">Nepenthes gracilis</name>
    <name type="common">Slender pitcher plant</name>
    <dbReference type="NCBI Taxonomy" id="150966"/>
    <lineage>
        <taxon>Eukaryota</taxon>
        <taxon>Viridiplantae</taxon>
        <taxon>Streptophyta</taxon>
        <taxon>Embryophyta</taxon>
        <taxon>Tracheophyta</taxon>
        <taxon>Spermatophyta</taxon>
        <taxon>Magnoliopsida</taxon>
        <taxon>eudicotyledons</taxon>
        <taxon>Gunneridae</taxon>
        <taxon>Pentapetalae</taxon>
        <taxon>Caryophyllales</taxon>
        <taxon>Nepenthaceae</taxon>
        <taxon>Nepenthes</taxon>
    </lineage>
</organism>
<protein>
    <recommendedName>
        <fullName evidence="5">CLAVATA3/ESR (CLE)-related protein 25-like</fullName>
    </recommendedName>
</protein>
<evidence type="ECO:0008006" key="5">
    <source>
        <dbReference type="Google" id="ProtNLM"/>
    </source>
</evidence>
<reference evidence="3" key="1">
    <citation type="submission" date="2023-05" db="EMBL/GenBank/DDBJ databases">
        <title>Nepenthes gracilis genome sequencing.</title>
        <authorList>
            <person name="Fukushima K."/>
        </authorList>
    </citation>
    <scope>NUCLEOTIDE SEQUENCE</scope>
    <source>
        <strain evidence="3">SING2019-196</strain>
    </source>
</reference>
<feature type="chain" id="PRO_5042116770" description="CLAVATA3/ESR (CLE)-related protein 25-like" evidence="2">
    <location>
        <begin position="31"/>
        <end position="93"/>
    </location>
</feature>
<name>A0AAD3TCI0_NEPGR</name>
<dbReference type="EMBL" id="BSYO01000033">
    <property type="protein sequence ID" value="GMH27618.1"/>
    <property type="molecule type" value="Genomic_DNA"/>
</dbReference>
<dbReference type="PANTHER" id="PTHR34277">
    <property type="entry name" value="CLAVATA3/ESR (CLE)-RELATED PROTEIN 26"/>
    <property type="match status" value="1"/>
</dbReference>
<keyword evidence="2" id="KW-0732">Signal</keyword>
<evidence type="ECO:0000256" key="1">
    <source>
        <dbReference type="SAM" id="MobiDB-lite"/>
    </source>
</evidence>
<accession>A0AAD3TCI0</accession>
<dbReference type="Proteomes" id="UP001279734">
    <property type="component" value="Unassembled WGS sequence"/>
</dbReference>
<proteinExistence type="predicted"/>
<evidence type="ECO:0000313" key="4">
    <source>
        <dbReference type="Proteomes" id="UP001279734"/>
    </source>
</evidence>
<feature type="region of interest" description="Disordered" evidence="1">
    <location>
        <begin position="62"/>
        <end position="93"/>
    </location>
</feature>
<evidence type="ECO:0000313" key="3">
    <source>
        <dbReference type="EMBL" id="GMH27618.1"/>
    </source>
</evidence>